<evidence type="ECO:0000313" key="2">
    <source>
        <dbReference type="EMBL" id="MBF8808133.1"/>
    </source>
</evidence>
<dbReference type="Gene3D" id="3.30.420.40">
    <property type="match status" value="2"/>
</dbReference>
<protein>
    <submittedName>
        <fullName evidence="2">ROK family protein</fullName>
    </submittedName>
</protein>
<evidence type="ECO:0000256" key="1">
    <source>
        <dbReference type="ARBA" id="ARBA00006479"/>
    </source>
</evidence>
<dbReference type="PANTHER" id="PTHR18964:SF170">
    <property type="entry name" value="SUGAR KINASE"/>
    <property type="match status" value="1"/>
</dbReference>
<dbReference type="SUPFAM" id="SSF53067">
    <property type="entry name" value="Actin-like ATPase domain"/>
    <property type="match status" value="1"/>
</dbReference>
<name>A0A931AW15_9ENTE</name>
<keyword evidence="3" id="KW-1185">Reference proteome</keyword>
<evidence type="ECO:0000313" key="3">
    <source>
        <dbReference type="Proteomes" id="UP000637757"/>
    </source>
</evidence>
<organism evidence="2 3">
    <name type="scientific">Enterococcus lacertideformus</name>
    <dbReference type="NCBI Taxonomy" id="2771493"/>
    <lineage>
        <taxon>Bacteria</taxon>
        <taxon>Bacillati</taxon>
        <taxon>Bacillota</taxon>
        <taxon>Bacilli</taxon>
        <taxon>Lactobacillales</taxon>
        <taxon>Enterococcaceae</taxon>
        <taxon>Enterococcus</taxon>
    </lineage>
</organism>
<dbReference type="Proteomes" id="UP000637757">
    <property type="component" value="Unassembled WGS sequence"/>
</dbReference>
<comment type="caution">
    <text evidence="2">The sequence shown here is derived from an EMBL/GenBank/DDBJ whole genome shotgun (WGS) entry which is preliminary data.</text>
</comment>
<comment type="similarity">
    <text evidence="1">Belongs to the ROK (NagC/XylR) family.</text>
</comment>
<accession>A0A931AW15</accession>
<gene>
    <name evidence="2" type="ORF">IC227_07205</name>
</gene>
<dbReference type="InterPro" id="IPR043129">
    <property type="entry name" value="ATPase_NBD"/>
</dbReference>
<dbReference type="CDD" id="cd24152">
    <property type="entry name" value="ASKHA_NBD_ROK-like"/>
    <property type="match status" value="1"/>
</dbReference>
<dbReference type="PANTHER" id="PTHR18964">
    <property type="entry name" value="ROK (REPRESSOR, ORF, KINASE) FAMILY"/>
    <property type="match status" value="1"/>
</dbReference>
<reference evidence="2" key="1">
    <citation type="submission" date="2020-09" db="EMBL/GenBank/DDBJ databases">
        <title>Genomic insights into the novelty and pathogenicity of a unique biofilm-forming Enterococcus sp. bacteria (Enterococcus lacertideformus) identified in reptiles.</title>
        <authorList>
            <person name="Agius J.E."/>
            <person name="Phalen D.N."/>
            <person name="Rose K."/>
            <person name="Eden J.-S."/>
        </authorList>
    </citation>
    <scope>NUCLEOTIDE SEQUENCE</scope>
    <source>
        <strain evidence="2">PHRS 0518</strain>
    </source>
</reference>
<dbReference type="EMBL" id="JADAKE010000016">
    <property type="protein sequence ID" value="MBF8808133.1"/>
    <property type="molecule type" value="Genomic_DNA"/>
</dbReference>
<proteinExistence type="inferred from homology"/>
<dbReference type="AlphaFoldDB" id="A0A931AW15"/>
<dbReference type="InterPro" id="IPR000600">
    <property type="entry name" value="ROK"/>
</dbReference>
<sequence>MTTLGIDIGGTMIKTALVHQTKISYKNRFPTPKKKEEFHQSLSEIIQYYKQIQPIQKIAFSVPGSVNESGTVFFGGAVPYLDQIQLKSFLKLGNMEITVENDAKAATACEIHYGNLKNVHHGAAIILGTGVGMGLCIDGQLYKGGHYQAGEISFMIRDRQISGQDSFVGMGLSSVLLIKKLAELLNVENDGEKVFSMLESSENSVAKELFFCYCKEIAILCFNIQTLLDIEKIVIGGGISQQKYLIKTVQQAYQALFEVAPIIKKTLQPMTIEAAKFQADANLIGAVIKEK</sequence>
<dbReference type="Pfam" id="PF00480">
    <property type="entry name" value="ROK"/>
    <property type="match status" value="1"/>
</dbReference>